<evidence type="ECO:0000256" key="5">
    <source>
        <dbReference type="ARBA" id="ARBA00022592"/>
    </source>
</evidence>
<dbReference type="InterPro" id="IPR000515">
    <property type="entry name" value="MetI-like"/>
</dbReference>
<comment type="caution">
    <text evidence="12">The sequence shown here is derived from an EMBL/GenBank/DDBJ whole genome shotgun (WGS) entry which is preliminary data.</text>
</comment>
<keyword evidence="5 10" id="KW-0592">Phosphate transport</keyword>
<name>A0A9D1SPF3_9FIRM</name>
<evidence type="ECO:0000256" key="3">
    <source>
        <dbReference type="ARBA" id="ARBA00022448"/>
    </source>
</evidence>
<keyword evidence="7 9" id="KW-1133">Transmembrane helix</keyword>
<evidence type="ECO:0000313" key="13">
    <source>
        <dbReference type="Proteomes" id="UP000824125"/>
    </source>
</evidence>
<feature type="transmembrane region" description="Helical" evidence="9">
    <location>
        <begin position="98"/>
        <end position="121"/>
    </location>
</feature>
<evidence type="ECO:0000256" key="9">
    <source>
        <dbReference type="RuleBase" id="RU363032"/>
    </source>
</evidence>
<feature type="transmembrane region" description="Helical" evidence="9">
    <location>
        <begin position="190"/>
        <end position="213"/>
    </location>
</feature>
<feature type="transmembrane region" description="Helical" evidence="9">
    <location>
        <begin position="133"/>
        <end position="152"/>
    </location>
</feature>
<proteinExistence type="inferred from homology"/>
<evidence type="ECO:0000256" key="7">
    <source>
        <dbReference type="ARBA" id="ARBA00022989"/>
    </source>
</evidence>
<sequence length="276" mass="29226">MRALFFLCACISVFCVVIICYFVLTSGLPAFREIGFADFIFGMDWRPSSGVYGIFPMIVGSVYVSGLAMLIGVPLGLASAVFLAYYCPKKIYSFAKNAVDLMAGIPSVVYGFFGLVVIVPIMQRVFGTNGKGVLTAAIILAIMILPTITGVCESAMRAVDPAYFEGALALGATKESAVFMCASRGARSGILAGIVLAVGRAIGETMAVVMIAGNQPIIPDSVLSGVRTLTSNIILEMGYATDLHREALLATAAVLFVFILLINLSFSLLKRGAKEK</sequence>
<reference evidence="12" key="2">
    <citation type="journal article" date="2021" name="PeerJ">
        <title>Extensive microbial diversity within the chicken gut microbiome revealed by metagenomics and culture.</title>
        <authorList>
            <person name="Gilroy R."/>
            <person name="Ravi A."/>
            <person name="Getino M."/>
            <person name="Pursley I."/>
            <person name="Horton D.L."/>
            <person name="Alikhan N.F."/>
            <person name="Baker D."/>
            <person name="Gharbi K."/>
            <person name="Hall N."/>
            <person name="Watson M."/>
            <person name="Adriaenssens E.M."/>
            <person name="Foster-Nyarko E."/>
            <person name="Jarju S."/>
            <person name="Secka A."/>
            <person name="Antonio M."/>
            <person name="Oren A."/>
            <person name="Chaudhuri R.R."/>
            <person name="La Ragione R."/>
            <person name="Hildebrand F."/>
            <person name="Pallen M.J."/>
        </authorList>
    </citation>
    <scope>NUCLEOTIDE SEQUENCE</scope>
    <source>
        <strain evidence="12">CHK176-6737</strain>
    </source>
</reference>
<evidence type="ECO:0000256" key="6">
    <source>
        <dbReference type="ARBA" id="ARBA00022692"/>
    </source>
</evidence>
<protein>
    <recommendedName>
        <fullName evidence="10">Phosphate transport system permease protein</fullName>
    </recommendedName>
</protein>
<dbReference type="AlphaFoldDB" id="A0A9D1SPF3"/>
<dbReference type="PROSITE" id="PS50928">
    <property type="entry name" value="ABC_TM1"/>
    <property type="match status" value="1"/>
</dbReference>
<evidence type="ECO:0000256" key="8">
    <source>
        <dbReference type="ARBA" id="ARBA00023136"/>
    </source>
</evidence>
<accession>A0A9D1SPF3</accession>
<keyword evidence="4 10" id="KW-1003">Cell membrane</keyword>
<evidence type="ECO:0000256" key="10">
    <source>
        <dbReference type="RuleBase" id="RU363054"/>
    </source>
</evidence>
<organism evidence="12 13">
    <name type="scientific">Candidatus Scybalenecus merdavium</name>
    <dbReference type="NCBI Taxonomy" id="2840939"/>
    <lineage>
        <taxon>Bacteria</taxon>
        <taxon>Bacillati</taxon>
        <taxon>Bacillota</taxon>
        <taxon>Clostridia</taxon>
        <taxon>Eubacteriales</taxon>
        <taxon>Oscillospiraceae</taxon>
        <taxon>Oscillospiraceae incertae sedis</taxon>
        <taxon>Candidatus Scybalenecus</taxon>
    </lineage>
</organism>
<evidence type="ECO:0000313" key="12">
    <source>
        <dbReference type="EMBL" id="HIU69888.1"/>
    </source>
</evidence>
<dbReference type="EMBL" id="DVNM01000045">
    <property type="protein sequence ID" value="HIU69888.1"/>
    <property type="molecule type" value="Genomic_DNA"/>
</dbReference>
<comment type="function">
    <text evidence="10">Part of the binding-protein-dependent transport system for phosphate; probably responsible for the translocation of the substrate across the membrane.</text>
</comment>
<keyword evidence="3 9" id="KW-0813">Transport</keyword>
<evidence type="ECO:0000259" key="11">
    <source>
        <dbReference type="PROSITE" id="PS50928"/>
    </source>
</evidence>
<dbReference type="GO" id="GO:0005886">
    <property type="term" value="C:plasma membrane"/>
    <property type="evidence" value="ECO:0007669"/>
    <property type="project" value="UniProtKB-SubCell"/>
</dbReference>
<dbReference type="NCBIfam" id="TIGR02138">
    <property type="entry name" value="phosphate_pstC"/>
    <property type="match status" value="1"/>
</dbReference>
<evidence type="ECO:0000256" key="2">
    <source>
        <dbReference type="ARBA" id="ARBA00007069"/>
    </source>
</evidence>
<keyword evidence="6 9" id="KW-0812">Transmembrane</keyword>
<feature type="domain" description="ABC transmembrane type-1" evidence="11">
    <location>
        <begin position="58"/>
        <end position="266"/>
    </location>
</feature>
<evidence type="ECO:0000256" key="4">
    <source>
        <dbReference type="ARBA" id="ARBA00022475"/>
    </source>
</evidence>
<dbReference type="PANTHER" id="PTHR30425:SF1">
    <property type="entry name" value="PHOSPHATE TRANSPORT SYSTEM PERMEASE PROTEIN PSTC"/>
    <property type="match status" value="1"/>
</dbReference>
<dbReference type="InterPro" id="IPR035906">
    <property type="entry name" value="MetI-like_sf"/>
</dbReference>
<evidence type="ECO:0000256" key="1">
    <source>
        <dbReference type="ARBA" id="ARBA00004651"/>
    </source>
</evidence>
<dbReference type="SUPFAM" id="SSF161098">
    <property type="entry name" value="MetI-like"/>
    <property type="match status" value="1"/>
</dbReference>
<comment type="similarity">
    <text evidence="2 10">Belongs to the binding-protein-dependent transport system permease family. CysTW subfamily.</text>
</comment>
<dbReference type="InterPro" id="IPR051124">
    <property type="entry name" value="Phosphate_Transport_Permease"/>
</dbReference>
<dbReference type="CDD" id="cd06261">
    <property type="entry name" value="TM_PBP2"/>
    <property type="match status" value="1"/>
</dbReference>
<dbReference type="PANTHER" id="PTHR30425">
    <property type="entry name" value="PHOSPHATE TRANSPORT SYSTEM PERMEASE PROTEIN PST"/>
    <property type="match status" value="1"/>
</dbReference>
<gene>
    <name evidence="12" type="primary">pstC</name>
    <name evidence="12" type="ORF">IAD23_08030</name>
</gene>
<feature type="transmembrane region" description="Helical" evidence="9">
    <location>
        <begin position="53"/>
        <end position="86"/>
    </location>
</feature>
<dbReference type="GO" id="GO:0005315">
    <property type="term" value="F:phosphate transmembrane transporter activity"/>
    <property type="evidence" value="ECO:0007669"/>
    <property type="project" value="InterPro"/>
</dbReference>
<dbReference type="Proteomes" id="UP000824125">
    <property type="component" value="Unassembled WGS sequence"/>
</dbReference>
<comment type="subcellular location">
    <subcellularLocation>
        <location evidence="1 9">Cell membrane</location>
        <topology evidence="1 9">Multi-pass membrane protein</topology>
    </subcellularLocation>
</comment>
<feature type="transmembrane region" description="Helical" evidence="9">
    <location>
        <begin position="247"/>
        <end position="269"/>
    </location>
</feature>
<dbReference type="Gene3D" id="1.10.3720.10">
    <property type="entry name" value="MetI-like"/>
    <property type="match status" value="1"/>
</dbReference>
<feature type="transmembrane region" description="Helical" evidence="9">
    <location>
        <begin position="5"/>
        <end position="24"/>
    </location>
</feature>
<dbReference type="InterPro" id="IPR011864">
    <property type="entry name" value="Phosphate_PstC"/>
</dbReference>
<reference evidence="12" key="1">
    <citation type="submission" date="2020-10" db="EMBL/GenBank/DDBJ databases">
        <authorList>
            <person name="Gilroy R."/>
        </authorList>
    </citation>
    <scope>NUCLEOTIDE SEQUENCE</scope>
    <source>
        <strain evidence="12">CHK176-6737</strain>
    </source>
</reference>
<dbReference type="Pfam" id="PF00528">
    <property type="entry name" value="BPD_transp_1"/>
    <property type="match status" value="1"/>
</dbReference>
<keyword evidence="8 9" id="KW-0472">Membrane</keyword>
<dbReference type="GO" id="GO:0006817">
    <property type="term" value="P:phosphate ion transport"/>
    <property type="evidence" value="ECO:0007669"/>
    <property type="project" value="UniProtKB-KW"/>
</dbReference>